<reference evidence="1" key="1">
    <citation type="submission" date="2020-06" db="EMBL/GenBank/DDBJ databases">
        <authorList>
            <person name="Li T."/>
            <person name="Hu X."/>
            <person name="Zhang T."/>
            <person name="Song X."/>
            <person name="Zhang H."/>
            <person name="Dai N."/>
            <person name="Sheng W."/>
            <person name="Hou X."/>
            <person name="Wei L."/>
        </authorList>
    </citation>
    <scope>NUCLEOTIDE SEQUENCE</scope>
    <source>
        <strain evidence="1">3651</strain>
        <tissue evidence="1">Leaf</tissue>
    </source>
</reference>
<organism evidence="1 2">
    <name type="scientific">Sesamum alatum</name>
    <dbReference type="NCBI Taxonomy" id="300844"/>
    <lineage>
        <taxon>Eukaryota</taxon>
        <taxon>Viridiplantae</taxon>
        <taxon>Streptophyta</taxon>
        <taxon>Embryophyta</taxon>
        <taxon>Tracheophyta</taxon>
        <taxon>Spermatophyta</taxon>
        <taxon>Magnoliopsida</taxon>
        <taxon>eudicotyledons</taxon>
        <taxon>Gunneridae</taxon>
        <taxon>Pentapetalae</taxon>
        <taxon>asterids</taxon>
        <taxon>lamiids</taxon>
        <taxon>Lamiales</taxon>
        <taxon>Pedaliaceae</taxon>
        <taxon>Sesamum</taxon>
    </lineage>
</organism>
<dbReference type="EMBL" id="JACGWO010000004">
    <property type="protein sequence ID" value="KAK4428644.1"/>
    <property type="molecule type" value="Genomic_DNA"/>
</dbReference>
<dbReference type="Proteomes" id="UP001293254">
    <property type="component" value="Unassembled WGS sequence"/>
</dbReference>
<keyword evidence="2" id="KW-1185">Reference proteome</keyword>
<reference evidence="1" key="2">
    <citation type="journal article" date="2024" name="Plant">
        <title>Genomic evolution and insights into agronomic trait innovations of Sesamum species.</title>
        <authorList>
            <person name="Miao H."/>
            <person name="Wang L."/>
            <person name="Qu L."/>
            <person name="Liu H."/>
            <person name="Sun Y."/>
            <person name="Le M."/>
            <person name="Wang Q."/>
            <person name="Wei S."/>
            <person name="Zheng Y."/>
            <person name="Lin W."/>
            <person name="Duan Y."/>
            <person name="Cao H."/>
            <person name="Xiong S."/>
            <person name="Wang X."/>
            <person name="Wei L."/>
            <person name="Li C."/>
            <person name="Ma Q."/>
            <person name="Ju M."/>
            <person name="Zhao R."/>
            <person name="Li G."/>
            <person name="Mu C."/>
            <person name="Tian Q."/>
            <person name="Mei H."/>
            <person name="Zhang T."/>
            <person name="Gao T."/>
            <person name="Zhang H."/>
        </authorList>
    </citation>
    <scope>NUCLEOTIDE SEQUENCE</scope>
    <source>
        <strain evidence="1">3651</strain>
    </source>
</reference>
<comment type="caution">
    <text evidence="1">The sequence shown here is derived from an EMBL/GenBank/DDBJ whole genome shotgun (WGS) entry which is preliminary data.</text>
</comment>
<dbReference type="AlphaFoldDB" id="A0AAE2CNR8"/>
<sequence length="101" mass="11411">MSVCYGGQPAHVPEAKYVGGSIVKYDYVSNNECCLGSLNMWCDSVGISKNRRYYIIVNRGFKLLIDTNDLRGEYKKRFVDREIVIYVDTIEGAESGEGEKD</sequence>
<name>A0AAE2CNR8_9LAMI</name>
<accession>A0AAE2CNR8</accession>
<protein>
    <submittedName>
        <fullName evidence="1">Uncharacterized protein</fullName>
    </submittedName>
</protein>
<evidence type="ECO:0000313" key="1">
    <source>
        <dbReference type="EMBL" id="KAK4428644.1"/>
    </source>
</evidence>
<gene>
    <name evidence="1" type="ORF">Salat_1164200</name>
</gene>
<feature type="non-terminal residue" evidence="1">
    <location>
        <position position="101"/>
    </location>
</feature>
<proteinExistence type="predicted"/>
<evidence type="ECO:0000313" key="2">
    <source>
        <dbReference type="Proteomes" id="UP001293254"/>
    </source>
</evidence>